<dbReference type="InterPro" id="IPR043917">
    <property type="entry name" value="DUF5753"/>
</dbReference>
<evidence type="ECO:0000313" key="4">
    <source>
        <dbReference type="Proteomes" id="UP000649739"/>
    </source>
</evidence>
<reference evidence="3" key="1">
    <citation type="journal article" date="2014" name="Int. J. Syst. Evol. Microbiol.">
        <title>Complete genome sequence of Corynebacterium casei LMG S-19264T (=DSM 44701T), isolated from a smear-ripened cheese.</title>
        <authorList>
            <consortium name="US DOE Joint Genome Institute (JGI-PGF)"/>
            <person name="Walter F."/>
            <person name="Albersmeier A."/>
            <person name="Kalinowski J."/>
            <person name="Ruckert C."/>
        </authorList>
    </citation>
    <scope>NUCLEOTIDE SEQUENCE</scope>
    <source>
        <strain evidence="3">JCM 3090</strain>
    </source>
</reference>
<reference evidence="3" key="2">
    <citation type="submission" date="2020-09" db="EMBL/GenBank/DDBJ databases">
        <authorList>
            <person name="Sun Q."/>
            <person name="Ohkuma M."/>
        </authorList>
    </citation>
    <scope>NUCLEOTIDE SEQUENCE</scope>
    <source>
        <strain evidence="3">JCM 3090</strain>
    </source>
</reference>
<proteinExistence type="predicted"/>
<dbReference type="EMBL" id="BMQB01000011">
    <property type="protein sequence ID" value="GGK07340.1"/>
    <property type="molecule type" value="Genomic_DNA"/>
</dbReference>
<feature type="domain" description="DUF5753" evidence="2">
    <location>
        <begin position="76"/>
        <end position="237"/>
    </location>
</feature>
<evidence type="ECO:0000313" key="3">
    <source>
        <dbReference type="EMBL" id="GGK07340.1"/>
    </source>
</evidence>
<keyword evidence="4" id="KW-1185">Reference proteome</keyword>
<comment type="caution">
    <text evidence="3">The sequence shown here is derived from an EMBL/GenBank/DDBJ whole genome shotgun (WGS) entry which is preliminary data.</text>
</comment>
<feature type="coiled-coil region" evidence="1">
    <location>
        <begin position="34"/>
        <end position="61"/>
    </location>
</feature>
<dbReference type="AlphaFoldDB" id="A0A8J3BH16"/>
<gene>
    <name evidence="3" type="ORF">GCM10010123_41550</name>
</gene>
<accession>A0A8J3BH16</accession>
<evidence type="ECO:0000256" key="1">
    <source>
        <dbReference type="SAM" id="Coils"/>
    </source>
</evidence>
<sequence length="243" mass="27735">MHFTRLSKIENGVVVPTEANIRRWCELTDAVEHAEDLLASVRNLSNAYVEFNREARTLRKMTQDRSMNLYRDTTLFRIHENVVIPGIFQVEPYTRAMLAFWWRFLEVPDDTETVLPAKQIRTGHALNSSKRVVVTLEEEALRMRFGDAGTQEAQLTQLLAVMRLPYVSLGIIPSGIDRGSCVSSIGFWIFDDVMVTMETATAYIEVTQPGEIRQWAKLFGHLQALASYGKDARRLITKALDEL</sequence>
<name>A0A8J3BH16_9ACTN</name>
<dbReference type="Proteomes" id="UP000649739">
    <property type="component" value="Unassembled WGS sequence"/>
</dbReference>
<keyword evidence="1" id="KW-0175">Coiled coil</keyword>
<organism evidence="3 4">
    <name type="scientific">Pilimelia anulata</name>
    <dbReference type="NCBI Taxonomy" id="53371"/>
    <lineage>
        <taxon>Bacteria</taxon>
        <taxon>Bacillati</taxon>
        <taxon>Actinomycetota</taxon>
        <taxon>Actinomycetes</taxon>
        <taxon>Micromonosporales</taxon>
        <taxon>Micromonosporaceae</taxon>
        <taxon>Pilimelia</taxon>
    </lineage>
</organism>
<evidence type="ECO:0000259" key="2">
    <source>
        <dbReference type="Pfam" id="PF19054"/>
    </source>
</evidence>
<protein>
    <submittedName>
        <fullName evidence="3">Transcriptional regulator</fullName>
    </submittedName>
</protein>
<dbReference type="Pfam" id="PF19054">
    <property type="entry name" value="DUF5753"/>
    <property type="match status" value="1"/>
</dbReference>